<feature type="compositionally biased region" description="Basic and acidic residues" evidence="1">
    <location>
        <begin position="492"/>
        <end position="502"/>
    </location>
</feature>
<accession>A0A4V4MK48</accession>
<organism evidence="4 7">
    <name type="scientific">Wallemia mellicola</name>
    <dbReference type="NCBI Taxonomy" id="1708541"/>
    <lineage>
        <taxon>Eukaryota</taxon>
        <taxon>Fungi</taxon>
        <taxon>Dikarya</taxon>
        <taxon>Basidiomycota</taxon>
        <taxon>Wallemiomycotina</taxon>
        <taxon>Wallemiomycetes</taxon>
        <taxon>Wallemiales</taxon>
        <taxon>Wallemiaceae</taxon>
        <taxon>Wallemia</taxon>
    </lineage>
</organism>
<dbReference type="AlphaFoldDB" id="A0A4V4MK48"/>
<evidence type="ECO:0000313" key="2">
    <source>
        <dbReference type="EMBL" id="TIB94987.1"/>
    </source>
</evidence>
<feature type="compositionally biased region" description="Basic and acidic residues" evidence="1">
    <location>
        <begin position="294"/>
        <end position="348"/>
    </location>
</feature>
<feature type="compositionally biased region" description="Basic and acidic residues" evidence="1">
    <location>
        <begin position="266"/>
        <end position="278"/>
    </location>
</feature>
<feature type="region of interest" description="Disordered" evidence="1">
    <location>
        <begin position="462"/>
        <end position="557"/>
    </location>
</feature>
<dbReference type="EMBL" id="SPRO01000112">
    <property type="protein sequence ID" value="TIC22797.1"/>
    <property type="molecule type" value="Genomic_DNA"/>
</dbReference>
<evidence type="ECO:0000313" key="6">
    <source>
        <dbReference type="Proteomes" id="UP000307169"/>
    </source>
</evidence>
<evidence type="ECO:0000313" key="7">
    <source>
        <dbReference type="Proteomes" id="UP000310708"/>
    </source>
</evidence>
<name>A0A4V4MK48_9BASI</name>
<reference evidence="5 6" key="1">
    <citation type="submission" date="2019-03" db="EMBL/GenBank/DDBJ databases">
        <title>Sequencing 25 genomes of Wallemia mellicola.</title>
        <authorList>
            <person name="Gostincar C."/>
        </authorList>
    </citation>
    <scope>NUCLEOTIDE SEQUENCE [LARGE SCALE GENOMIC DNA]</scope>
    <source>
        <strain evidence="2 6">EXF-1262</strain>
        <strain evidence="4 7">EXF-757</strain>
        <strain evidence="3 5">EXF-8738</strain>
    </source>
</reference>
<evidence type="ECO:0000256" key="1">
    <source>
        <dbReference type="SAM" id="MobiDB-lite"/>
    </source>
</evidence>
<proteinExistence type="predicted"/>
<feature type="region of interest" description="Disordered" evidence="1">
    <location>
        <begin position="137"/>
        <end position="278"/>
    </location>
</feature>
<dbReference type="Proteomes" id="UP000305647">
    <property type="component" value="Unassembled WGS sequence"/>
</dbReference>
<evidence type="ECO:0000313" key="3">
    <source>
        <dbReference type="EMBL" id="TIC22797.1"/>
    </source>
</evidence>
<feature type="compositionally biased region" description="Low complexity" evidence="1">
    <location>
        <begin position="462"/>
        <end position="474"/>
    </location>
</feature>
<feature type="region of interest" description="Disordered" evidence="1">
    <location>
        <begin position="294"/>
        <end position="386"/>
    </location>
</feature>
<feature type="compositionally biased region" description="Polar residues" evidence="1">
    <location>
        <begin position="137"/>
        <end position="177"/>
    </location>
</feature>
<feature type="compositionally biased region" description="Basic and acidic residues" evidence="1">
    <location>
        <begin position="209"/>
        <end position="255"/>
    </location>
</feature>
<dbReference type="Proteomes" id="UP000310708">
    <property type="component" value="Unassembled WGS sequence"/>
</dbReference>
<feature type="compositionally biased region" description="Basic and acidic residues" evidence="1">
    <location>
        <begin position="520"/>
        <end position="539"/>
    </location>
</feature>
<protein>
    <submittedName>
        <fullName evidence="4">Uncharacterized protein</fullName>
    </submittedName>
</protein>
<feature type="compositionally biased region" description="Polar residues" evidence="1">
    <location>
        <begin position="503"/>
        <end position="512"/>
    </location>
</feature>
<feature type="region of interest" description="Disordered" evidence="1">
    <location>
        <begin position="1"/>
        <end position="35"/>
    </location>
</feature>
<dbReference type="EMBL" id="SPRX01000118">
    <property type="protein sequence ID" value="TIC61020.1"/>
    <property type="molecule type" value="Genomic_DNA"/>
</dbReference>
<dbReference type="Proteomes" id="UP000307169">
    <property type="component" value="Unassembled WGS sequence"/>
</dbReference>
<feature type="compositionally biased region" description="Polar residues" evidence="1">
    <location>
        <begin position="1"/>
        <end position="18"/>
    </location>
</feature>
<gene>
    <name evidence="4" type="ORF">E3Q01_04439</name>
    <name evidence="3" type="ORF">E3Q10_04421</name>
    <name evidence="2" type="ORF">E3Q17_04415</name>
</gene>
<evidence type="ECO:0000313" key="4">
    <source>
        <dbReference type="EMBL" id="TIC61020.1"/>
    </source>
</evidence>
<sequence>MSSDAQPSTSYQSTTVTNIKEEPEDVKPNIIRSPTPSIIDDFIPRYSGTDYEKWPQLTTQSTKDEITRNLKIKLRNQGKIILKTLKRSDGVAIDWRLQFQPHEVINIDQQNSQDDSIIDNSLTETQINHITNAIQLTQPTVEPTSEPITEHINQSESSKQSYQQPSHTGPSTPSTISLPKRPELPLHTKRAAKPIKVPTNPTPRASVRQVEEIRSSEKASQYDREKERRVQLRTENEQNRKLEERSQRSHDESLRINRQNRPHHGLQNDHDTTPKSFDNNRKEVYKMKQNDLEAQQREAEQKRQDEKHQKEIMERRNREMQQKKELERKEFEKKEREDREREALDFVKNDVTNNANRNSKSKNDYRSQKLKRTGDNIGFSGSEDHDQPYQEVAYGINLTELARIPKDSFSMVDKLSDIYIFFKGHIYELSNSGLEPTSQYFETISKLGVIKKQTKNALSQLLSNNNTNGSTTQSIDHNEESNTENSSKHKKKTDENKEKNEKVSTSALSSAPKQKKRKHNKEDQSISKKVANDAPEHLDINALNRGVNGTAQGYNEDNLEDCLRPVVDRRRKKNDN</sequence>
<dbReference type="EMBL" id="SPRH01000118">
    <property type="protein sequence ID" value="TIB94987.1"/>
    <property type="molecule type" value="Genomic_DNA"/>
</dbReference>
<evidence type="ECO:0000313" key="5">
    <source>
        <dbReference type="Proteomes" id="UP000305647"/>
    </source>
</evidence>
<comment type="caution">
    <text evidence="4">The sequence shown here is derived from an EMBL/GenBank/DDBJ whole genome shotgun (WGS) entry which is preliminary data.</text>
</comment>